<evidence type="ECO:0000313" key="1">
    <source>
        <dbReference type="EMBL" id="KUH36110.1"/>
    </source>
</evidence>
<proteinExistence type="predicted"/>
<keyword evidence="2" id="KW-1185">Reference proteome</keyword>
<organism evidence="1 2">
    <name type="scientific">Streptomyces kanasensis</name>
    <dbReference type="NCBI Taxonomy" id="936756"/>
    <lineage>
        <taxon>Bacteria</taxon>
        <taxon>Bacillati</taxon>
        <taxon>Actinomycetota</taxon>
        <taxon>Actinomycetes</taxon>
        <taxon>Kitasatosporales</taxon>
        <taxon>Streptomycetaceae</taxon>
        <taxon>Streptomyces</taxon>
    </lineage>
</organism>
<sequence>MSTAVRASAFTEPARPKGLLIRFVTTGGSYVDVTGSGENAHDNRWSCHGCGDSSRSPEASYLFRIRPDANDHATACRAILLT</sequence>
<accession>A0A117IUL4</accession>
<dbReference type="OrthoDB" id="3855268at2"/>
<dbReference type="STRING" id="936756.ATE80_25325"/>
<reference evidence="1 2" key="1">
    <citation type="submission" date="2015-11" db="EMBL/GenBank/DDBJ databases">
        <title>Genome-wide analysis reveals the secondary metabolome in Streptomyces kanasensis ZX01.</title>
        <authorList>
            <person name="Zhang G."/>
            <person name="Han L."/>
            <person name="Feng J."/>
            <person name="Zhang X."/>
        </authorList>
    </citation>
    <scope>NUCLEOTIDE SEQUENCE [LARGE SCALE GENOMIC DNA]</scope>
    <source>
        <strain evidence="1 2">ZX01</strain>
    </source>
</reference>
<dbReference type="RefSeq" id="WP_058944589.1">
    <property type="nucleotide sequence ID" value="NZ_LNSV01000092.1"/>
</dbReference>
<dbReference type="AlphaFoldDB" id="A0A117IUL4"/>
<name>A0A117IUL4_9ACTN</name>
<dbReference type="EMBL" id="LNSV01000092">
    <property type="protein sequence ID" value="KUH36110.1"/>
    <property type="molecule type" value="Genomic_DNA"/>
</dbReference>
<protein>
    <submittedName>
        <fullName evidence="1">Uncharacterized protein</fullName>
    </submittedName>
</protein>
<gene>
    <name evidence="1" type="ORF">ATE80_25325</name>
</gene>
<comment type="caution">
    <text evidence="1">The sequence shown here is derived from an EMBL/GenBank/DDBJ whole genome shotgun (WGS) entry which is preliminary data.</text>
</comment>
<dbReference type="Proteomes" id="UP000054011">
    <property type="component" value="Unassembled WGS sequence"/>
</dbReference>
<evidence type="ECO:0000313" key="2">
    <source>
        <dbReference type="Proteomes" id="UP000054011"/>
    </source>
</evidence>